<evidence type="ECO:0000313" key="3">
    <source>
        <dbReference type="EMBL" id="PCG68214.1"/>
    </source>
</evidence>
<evidence type="ECO:0000256" key="2">
    <source>
        <dbReference type="SAM" id="MobiDB-lite"/>
    </source>
</evidence>
<name>A0A2A4J9K2_HELVI</name>
<sequence>MNNDESAGGSSSRGQENGDASNGSERPLKKARFPWQVKGKYHLKNDTSDQPKTSTESTDPPAIAGSSGSGNHRGGNHRVANRIIYTEQDRAMLSEITKKSFNTLDPDMADQGDPHHNPRRTNNFQYPRLVRSQVPIDPRDVLRIDIDDEMESVPMSLVPTECNTEDQCIARWQARQMTRGIVDNTVNRVLDSWVNVPVPAEHQSTRNLALDVADFVNNLPSDNSVENEGILMAISAHGLQNPDFDLDETPDFSTLEFCLSPFNSDDEGDGPVKLHHTCGIKPDDYASFRDAARLSYQFLTENLRNQQNNMDTEADELNNDESFDYLDENQNNSDDGSDDAAEVAIEEDNHCDFLDAAVLYAIQNRGLTTFESDYG</sequence>
<comment type="caution">
    <text evidence="3">The sequence shown here is derived from an EMBL/GenBank/DDBJ whole genome shotgun (WGS) entry which is preliminary data.</text>
</comment>
<proteinExistence type="predicted"/>
<keyword evidence="1" id="KW-0175">Coiled coil</keyword>
<reference evidence="3" key="1">
    <citation type="submission" date="2017-09" db="EMBL/GenBank/DDBJ databases">
        <title>Contemporary evolution of a Lepidopteran species, Heliothis virescens, in response to modern agricultural practices.</title>
        <authorList>
            <person name="Fritz M.L."/>
            <person name="Deyonke A.M."/>
            <person name="Papanicolaou A."/>
            <person name="Micinski S."/>
            <person name="Westbrook J."/>
            <person name="Gould F."/>
        </authorList>
    </citation>
    <scope>NUCLEOTIDE SEQUENCE [LARGE SCALE GENOMIC DNA]</scope>
    <source>
        <strain evidence="3">HvINT-</strain>
        <tissue evidence="3">Whole body</tissue>
    </source>
</reference>
<organism evidence="3">
    <name type="scientific">Heliothis virescens</name>
    <name type="common">Tobacco budworm moth</name>
    <dbReference type="NCBI Taxonomy" id="7102"/>
    <lineage>
        <taxon>Eukaryota</taxon>
        <taxon>Metazoa</taxon>
        <taxon>Ecdysozoa</taxon>
        <taxon>Arthropoda</taxon>
        <taxon>Hexapoda</taxon>
        <taxon>Insecta</taxon>
        <taxon>Pterygota</taxon>
        <taxon>Neoptera</taxon>
        <taxon>Endopterygota</taxon>
        <taxon>Lepidoptera</taxon>
        <taxon>Glossata</taxon>
        <taxon>Ditrysia</taxon>
        <taxon>Noctuoidea</taxon>
        <taxon>Noctuidae</taxon>
        <taxon>Heliothinae</taxon>
        <taxon>Heliothis</taxon>
    </lineage>
</organism>
<dbReference type="EMBL" id="NWSH01002480">
    <property type="protein sequence ID" value="PCG68214.1"/>
    <property type="molecule type" value="Genomic_DNA"/>
</dbReference>
<accession>A0A2A4J9K2</accession>
<evidence type="ECO:0000256" key="1">
    <source>
        <dbReference type="SAM" id="Coils"/>
    </source>
</evidence>
<feature type="region of interest" description="Disordered" evidence="2">
    <location>
        <begin position="1"/>
        <end position="77"/>
    </location>
</feature>
<dbReference type="AlphaFoldDB" id="A0A2A4J9K2"/>
<protein>
    <submittedName>
        <fullName evidence="3">Uncharacterized protein</fullName>
    </submittedName>
</protein>
<gene>
    <name evidence="3" type="ORF">B5V51_5485</name>
</gene>
<feature type="compositionally biased region" description="Polar residues" evidence="2">
    <location>
        <begin position="1"/>
        <end position="24"/>
    </location>
</feature>
<feature type="coiled-coil region" evidence="1">
    <location>
        <begin position="289"/>
        <end position="320"/>
    </location>
</feature>